<dbReference type="InterPro" id="IPR010573">
    <property type="entry name" value="MFS_Str1/Tri12-like"/>
</dbReference>
<keyword evidence="9" id="KW-1185">Reference proteome</keyword>
<feature type="transmembrane region" description="Helical" evidence="6">
    <location>
        <begin position="92"/>
        <end position="110"/>
    </location>
</feature>
<evidence type="ECO:0000256" key="6">
    <source>
        <dbReference type="SAM" id="Phobius"/>
    </source>
</evidence>
<evidence type="ECO:0000259" key="7">
    <source>
        <dbReference type="PROSITE" id="PS50850"/>
    </source>
</evidence>
<dbReference type="EMBL" id="KE148148">
    <property type="protein sequence ID" value="EPE08718.1"/>
    <property type="molecule type" value="Genomic_DNA"/>
</dbReference>
<feature type="transmembrane region" description="Helical" evidence="6">
    <location>
        <begin position="178"/>
        <end position="201"/>
    </location>
</feature>
<proteinExistence type="predicted"/>
<feature type="transmembrane region" description="Helical" evidence="6">
    <location>
        <begin position="368"/>
        <end position="389"/>
    </location>
</feature>
<gene>
    <name evidence="8" type="ORF">F503_04305</name>
</gene>
<name>S3CQ69_OPHP1</name>
<evidence type="ECO:0000256" key="1">
    <source>
        <dbReference type="ARBA" id="ARBA00004141"/>
    </source>
</evidence>
<dbReference type="OrthoDB" id="4139357at2759"/>
<feature type="transmembrane region" description="Helical" evidence="6">
    <location>
        <begin position="56"/>
        <end position="80"/>
    </location>
</feature>
<feature type="transmembrane region" description="Helical" evidence="6">
    <location>
        <begin position="288"/>
        <end position="308"/>
    </location>
</feature>
<dbReference type="AlphaFoldDB" id="S3CQ69"/>
<feature type="transmembrane region" description="Helical" evidence="6">
    <location>
        <begin position="122"/>
        <end position="139"/>
    </location>
</feature>
<dbReference type="Pfam" id="PF06609">
    <property type="entry name" value="TRI12"/>
    <property type="match status" value="1"/>
</dbReference>
<evidence type="ECO:0000256" key="5">
    <source>
        <dbReference type="ARBA" id="ARBA00023136"/>
    </source>
</evidence>
<dbReference type="HOGENOM" id="CLU_000960_25_2_1"/>
<dbReference type="eggNOG" id="KOG0254">
    <property type="taxonomic scope" value="Eukaryota"/>
</dbReference>
<sequence>MTISPGAYEVSSASNEKTDLETHAFEHTQPENETLDHGHDTPLTEHGNGKLSKEVVLAYFALCCQINAYIMTLLVPGAMLTSINAELGPNNNYVWITLSWPLGASVLVSIGGRLSDIFGRRYFMIVGALISIAGTLVGANGKSIGMMIVSGALFGIGSGFQELCYACAQEIVPNRYRVMAVGGLDTSLALSFSSPVVAYAIVAYHPSVGWRGAYWYLFAFHIFAFLMLVLFYHPPDYAMKHRSDGKTRWQMLGELDYIGVLLFLAGGVLFLLGINFGGRTYPWKSVGTIAPIVLGICCFIAVGLWCAYADLKYPLFPPKLFRRVREFDMVIVVCFVGGMLYYSMNVLWPRQSQAFFITPSTPIVMKGVWAIIFSCGTWIAGLITVFICSRLHHEKWQLVAFTAVQTALIGSMSSVGSDDETQAIITVVITAATITPPQLLSFTMLSFGLSDQSDLGVAVGLAGTFRLFGGAVATAIYTAIYSNRQVQVLPGYMKDAITGSGLTYSDTLLRGLVEAANTNTLAAYEKVTGVTPELAQLAIVATKQSFVKAFSLVYLVAIAFGVLAAVAALCTVSTDRSKKNNDRAVIMKNEIAPEAV</sequence>
<organism evidence="8 9">
    <name type="scientific">Ophiostoma piceae (strain UAMH 11346)</name>
    <name type="common">Sap stain fungus</name>
    <dbReference type="NCBI Taxonomy" id="1262450"/>
    <lineage>
        <taxon>Eukaryota</taxon>
        <taxon>Fungi</taxon>
        <taxon>Dikarya</taxon>
        <taxon>Ascomycota</taxon>
        <taxon>Pezizomycotina</taxon>
        <taxon>Sordariomycetes</taxon>
        <taxon>Sordariomycetidae</taxon>
        <taxon>Ophiostomatales</taxon>
        <taxon>Ophiostomataceae</taxon>
        <taxon>Ophiostoma</taxon>
    </lineage>
</organism>
<dbReference type="SUPFAM" id="SSF103473">
    <property type="entry name" value="MFS general substrate transporter"/>
    <property type="match status" value="1"/>
</dbReference>
<dbReference type="PROSITE" id="PS50850">
    <property type="entry name" value="MFS"/>
    <property type="match status" value="1"/>
</dbReference>
<feature type="transmembrane region" description="Helical" evidence="6">
    <location>
        <begin position="423"/>
        <end position="445"/>
    </location>
</feature>
<keyword evidence="2" id="KW-0813">Transport</keyword>
<dbReference type="Gene3D" id="1.20.1250.20">
    <property type="entry name" value="MFS general substrate transporter like domains"/>
    <property type="match status" value="1"/>
</dbReference>
<feature type="transmembrane region" description="Helical" evidence="6">
    <location>
        <begin position="145"/>
        <end position="166"/>
    </location>
</feature>
<dbReference type="OMA" id="RYTWITI"/>
<evidence type="ECO:0000313" key="8">
    <source>
        <dbReference type="EMBL" id="EPE08718.1"/>
    </source>
</evidence>
<accession>S3CQ69</accession>
<keyword evidence="4 6" id="KW-1133">Transmembrane helix</keyword>
<dbReference type="VEuPathDB" id="FungiDB:F503_04305"/>
<evidence type="ECO:0000256" key="4">
    <source>
        <dbReference type="ARBA" id="ARBA00022989"/>
    </source>
</evidence>
<protein>
    <submittedName>
        <fullName evidence="8">Fungal trichothecene efflux pump</fullName>
    </submittedName>
</protein>
<feature type="transmembrane region" description="Helical" evidence="6">
    <location>
        <begin position="213"/>
        <end position="234"/>
    </location>
</feature>
<feature type="transmembrane region" description="Helical" evidence="6">
    <location>
        <begin position="552"/>
        <end position="573"/>
    </location>
</feature>
<comment type="subcellular location">
    <subcellularLocation>
        <location evidence="1">Membrane</location>
        <topology evidence="1">Multi-pass membrane protein</topology>
    </subcellularLocation>
</comment>
<dbReference type="PANTHER" id="PTHR23501">
    <property type="entry name" value="MAJOR FACILITATOR SUPERFAMILY"/>
    <property type="match status" value="1"/>
</dbReference>
<feature type="transmembrane region" description="Helical" evidence="6">
    <location>
        <begin position="255"/>
        <end position="276"/>
    </location>
</feature>
<dbReference type="PANTHER" id="PTHR23501:SF109">
    <property type="entry name" value="MAJOR FACILITATOR SUPERFAMILY (MFS) PROFILE DOMAIN-CONTAINING PROTEIN-RELATED"/>
    <property type="match status" value="1"/>
</dbReference>
<reference evidence="8 9" key="1">
    <citation type="journal article" date="2013" name="BMC Genomics">
        <title>The genome and transcriptome of the pine saprophyte Ophiostoma piceae, and a comparison with the bark beetle-associated pine pathogen Grosmannia clavigera.</title>
        <authorList>
            <person name="Haridas S."/>
            <person name="Wang Y."/>
            <person name="Lim L."/>
            <person name="Massoumi Alamouti S."/>
            <person name="Jackman S."/>
            <person name="Docking R."/>
            <person name="Robertson G."/>
            <person name="Birol I."/>
            <person name="Bohlmann J."/>
            <person name="Breuil C."/>
        </authorList>
    </citation>
    <scope>NUCLEOTIDE SEQUENCE [LARGE SCALE GENOMIC DNA]</scope>
    <source>
        <strain evidence="8 9">UAMH 11346</strain>
    </source>
</reference>
<dbReference type="GO" id="GO:0005886">
    <property type="term" value="C:plasma membrane"/>
    <property type="evidence" value="ECO:0007669"/>
    <property type="project" value="TreeGrafter"/>
</dbReference>
<dbReference type="InterPro" id="IPR036259">
    <property type="entry name" value="MFS_trans_sf"/>
</dbReference>
<feature type="transmembrane region" description="Helical" evidence="6">
    <location>
        <begin position="329"/>
        <end position="348"/>
    </location>
</feature>
<dbReference type="InterPro" id="IPR020846">
    <property type="entry name" value="MFS_dom"/>
</dbReference>
<keyword evidence="5 6" id="KW-0472">Membrane</keyword>
<dbReference type="GO" id="GO:0022857">
    <property type="term" value="F:transmembrane transporter activity"/>
    <property type="evidence" value="ECO:0007669"/>
    <property type="project" value="InterPro"/>
</dbReference>
<dbReference type="Proteomes" id="UP000016923">
    <property type="component" value="Unassembled WGS sequence"/>
</dbReference>
<feature type="transmembrane region" description="Helical" evidence="6">
    <location>
        <begin position="457"/>
        <end position="480"/>
    </location>
</feature>
<evidence type="ECO:0000313" key="9">
    <source>
        <dbReference type="Proteomes" id="UP000016923"/>
    </source>
</evidence>
<evidence type="ECO:0000256" key="3">
    <source>
        <dbReference type="ARBA" id="ARBA00022692"/>
    </source>
</evidence>
<feature type="domain" description="Major facilitator superfamily (MFS) profile" evidence="7">
    <location>
        <begin position="56"/>
        <end position="576"/>
    </location>
</feature>
<dbReference type="PROSITE" id="PS00216">
    <property type="entry name" value="SUGAR_TRANSPORT_1"/>
    <property type="match status" value="1"/>
</dbReference>
<keyword evidence="3 6" id="KW-0812">Transmembrane</keyword>
<evidence type="ECO:0000256" key="2">
    <source>
        <dbReference type="ARBA" id="ARBA00022448"/>
    </source>
</evidence>
<dbReference type="InterPro" id="IPR005829">
    <property type="entry name" value="Sugar_transporter_CS"/>
</dbReference>